<evidence type="ECO:0000256" key="1">
    <source>
        <dbReference type="SAM" id="MobiDB-lite"/>
    </source>
</evidence>
<dbReference type="EMBL" id="MJBS01000018">
    <property type="protein sequence ID" value="OHF01592.1"/>
    <property type="molecule type" value="Genomic_DNA"/>
</dbReference>
<organism evidence="2 3">
    <name type="scientific">Colletotrichum orchidophilum</name>
    <dbReference type="NCBI Taxonomy" id="1209926"/>
    <lineage>
        <taxon>Eukaryota</taxon>
        <taxon>Fungi</taxon>
        <taxon>Dikarya</taxon>
        <taxon>Ascomycota</taxon>
        <taxon>Pezizomycotina</taxon>
        <taxon>Sordariomycetes</taxon>
        <taxon>Hypocreomycetidae</taxon>
        <taxon>Glomerellales</taxon>
        <taxon>Glomerellaceae</taxon>
        <taxon>Colletotrichum</taxon>
    </lineage>
</organism>
<evidence type="ECO:0000313" key="3">
    <source>
        <dbReference type="Proteomes" id="UP000176998"/>
    </source>
</evidence>
<sequence>MSLYQEKDSVESTPGPGESELTASRVSKWDVDASDKDARSVAGVLCTETIRAFRGIVRNIERRDDLPQSNRHCLKKTCDTLILWASGYGVNEGDLDEALATSWVLQRSMLELMVSVGSLLLLKQGIPGDVDPFALKTAISDASGVLSEGLQSHLRRETENDNDSDSSSDLSATEGDKLECIIQDIDLSVQCLLDLGPLINSQIKDRNIIEVPRSGAAVATFNPHQFFADMLSHRYPRAEKDMRDRLARANFDRFLRTNELRAKNAEGTPTEDNAAGSTEFNDSGIGTSIHTGAPYAATLMSYRNIYSGTLDPGFATTLPVLEDASPS</sequence>
<dbReference type="GeneID" id="34556242"/>
<feature type="region of interest" description="Disordered" evidence="1">
    <location>
        <begin position="1"/>
        <end position="24"/>
    </location>
</feature>
<dbReference type="Proteomes" id="UP000176998">
    <property type="component" value="Unassembled WGS sequence"/>
</dbReference>
<dbReference type="AlphaFoldDB" id="A0A1G4BJG8"/>
<keyword evidence="3" id="KW-1185">Reference proteome</keyword>
<protein>
    <submittedName>
        <fullName evidence="2">Uncharacterized protein</fullName>
    </submittedName>
</protein>
<dbReference type="OrthoDB" id="20872at2759"/>
<dbReference type="STRING" id="1209926.A0A1G4BJG8"/>
<evidence type="ECO:0000313" key="2">
    <source>
        <dbReference type="EMBL" id="OHF01592.1"/>
    </source>
</evidence>
<gene>
    <name evidence="2" type="ORF">CORC01_03082</name>
</gene>
<feature type="compositionally biased region" description="Basic and acidic residues" evidence="1">
    <location>
        <begin position="1"/>
        <end position="10"/>
    </location>
</feature>
<reference evidence="2 3" key="1">
    <citation type="submission" date="2016-09" db="EMBL/GenBank/DDBJ databases">
        <authorList>
            <person name="Capua I."/>
            <person name="De Benedictis P."/>
            <person name="Joannis T."/>
            <person name="Lombin L.H."/>
            <person name="Cattoli G."/>
        </authorList>
    </citation>
    <scope>NUCLEOTIDE SEQUENCE [LARGE SCALE GENOMIC DNA]</scope>
    <source>
        <strain evidence="2 3">IMI 309357</strain>
    </source>
</reference>
<proteinExistence type="predicted"/>
<name>A0A1G4BJG8_9PEZI</name>
<accession>A0A1G4BJG8</accession>
<comment type="caution">
    <text evidence="2">The sequence shown here is derived from an EMBL/GenBank/DDBJ whole genome shotgun (WGS) entry which is preliminary data.</text>
</comment>
<dbReference type="RefSeq" id="XP_022478734.1">
    <property type="nucleotide sequence ID" value="XM_022614732.1"/>
</dbReference>
<feature type="region of interest" description="Disordered" evidence="1">
    <location>
        <begin position="262"/>
        <end position="282"/>
    </location>
</feature>